<keyword evidence="1" id="KW-1133">Transmembrane helix</keyword>
<evidence type="ECO:0000313" key="2">
    <source>
        <dbReference type="EMBL" id="RVU30899.1"/>
    </source>
</evidence>
<keyword evidence="3" id="KW-1185">Reference proteome</keyword>
<dbReference type="EMBL" id="SACQ01000003">
    <property type="protein sequence ID" value="RVU30899.1"/>
    <property type="molecule type" value="Genomic_DNA"/>
</dbReference>
<feature type="transmembrane region" description="Helical" evidence="1">
    <location>
        <begin position="47"/>
        <end position="69"/>
    </location>
</feature>
<dbReference type="AlphaFoldDB" id="A0A437Q8Z7"/>
<dbReference type="RefSeq" id="WP_127693744.1">
    <property type="nucleotide sequence ID" value="NZ_SACQ01000003.1"/>
</dbReference>
<dbReference type="Proteomes" id="UP000282818">
    <property type="component" value="Unassembled WGS sequence"/>
</dbReference>
<accession>A0A437Q8Z7</accession>
<organism evidence="2 3">
    <name type="scientific">Neptunomonas marina</name>
    <dbReference type="NCBI Taxonomy" id="1815562"/>
    <lineage>
        <taxon>Bacteria</taxon>
        <taxon>Pseudomonadati</taxon>
        <taxon>Pseudomonadota</taxon>
        <taxon>Gammaproteobacteria</taxon>
        <taxon>Oceanospirillales</taxon>
        <taxon>Oceanospirillaceae</taxon>
        <taxon>Neptunomonas</taxon>
    </lineage>
</organism>
<keyword evidence="1" id="KW-0472">Membrane</keyword>
<comment type="caution">
    <text evidence="2">The sequence shown here is derived from an EMBL/GenBank/DDBJ whole genome shotgun (WGS) entry which is preliminary data.</text>
</comment>
<reference evidence="2 3" key="1">
    <citation type="submission" date="2019-01" db="EMBL/GenBank/DDBJ databases">
        <authorList>
            <person name="Chen W.-M."/>
        </authorList>
    </citation>
    <scope>NUCLEOTIDE SEQUENCE [LARGE SCALE GENOMIC DNA]</scope>
    <source>
        <strain evidence="2 3">HPM-16</strain>
    </source>
</reference>
<evidence type="ECO:0000256" key="1">
    <source>
        <dbReference type="SAM" id="Phobius"/>
    </source>
</evidence>
<evidence type="ECO:0000313" key="3">
    <source>
        <dbReference type="Proteomes" id="UP000282818"/>
    </source>
</evidence>
<gene>
    <name evidence="2" type="ORF">EOE65_07735</name>
</gene>
<feature type="transmembrane region" description="Helical" evidence="1">
    <location>
        <begin position="21"/>
        <end position="41"/>
    </location>
</feature>
<sequence length="158" mass="17654">MYFKKLSQDKAVYRQPRLAKLLLALLCGFFLAIGLLNVSMSAKADSLPIWVSGFICWLGWSGTFGGYVCRFDLSAQTIQLKASSLYTIFNRVYALSNIKGFRAMPSKGVFSHYRVYAVLNDDTHVAIANYKARARAIDDCKQMADFVGKPHQISIAPL</sequence>
<keyword evidence="1" id="KW-0812">Transmembrane</keyword>
<proteinExistence type="predicted"/>
<name>A0A437Q8Z7_9GAMM</name>
<protein>
    <submittedName>
        <fullName evidence="2">Uncharacterized protein</fullName>
    </submittedName>
</protein>